<dbReference type="PRINTS" id="PR01415">
    <property type="entry name" value="ANKYRIN"/>
</dbReference>
<feature type="region of interest" description="Disordered" evidence="4">
    <location>
        <begin position="382"/>
        <end position="409"/>
    </location>
</feature>
<feature type="repeat" description="ANK" evidence="3">
    <location>
        <begin position="71"/>
        <end position="95"/>
    </location>
</feature>
<evidence type="ECO:0000256" key="4">
    <source>
        <dbReference type="SAM" id="MobiDB-lite"/>
    </source>
</evidence>
<dbReference type="Pfam" id="PF00023">
    <property type="entry name" value="Ank"/>
    <property type="match status" value="2"/>
</dbReference>
<dbReference type="Gene3D" id="1.25.40.20">
    <property type="entry name" value="Ankyrin repeat-containing domain"/>
    <property type="match status" value="5"/>
</dbReference>
<evidence type="ECO:0000256" key="2">
    <source>
        <dbReference type="ARBA" id="ARBA00023043"/>
    </source>
</evidence>
<feature type="repeat" description="ANK" evidence="3">
    <location>
        <begin position="105"/>
        <end position="137"/>
    </location>
</feature>
<feature type="repeat" description="ANK" evidence="3">
    <location>
        <begin position="38"/>
        <end position="70"/>
    </location>
</feature>
<dbReference type="InterPro" id="IPR002110">
    <property type="entry name" value="Ankyrin_rpt"/>
</dbReference>
<sequence length="509" mass="54548">MAEEWFDAARSGDLAAIRAIRARPPPHTPPEIDQTDAHGASALHHAAASGSLALVEFLIGAGASAAACDLSRQTALHYAARHGRVEVVEQLVRHGDAPLDARCARGITPLHRAVIEGQAATAARLLSHGAAAEAADKQRSTPLHRACADGRLELVELLLQAGAAVDAKDSRGASPLAYASQRLRLMIWWRAARLGELPLARKLLAFVIGAEGDGGWRDLGRALYQPEGQDARRLTLHKELLHARDAQGCTALSLAAQGGHDRMVEYLLSQAAYPSISDDMRETPLHHAARLGHAEIAKQLCEANAPVQALNLGDCTPLHIAAYYNHGDVIRVLLAAEGAQIDPRDKTYSTPLHLAASRGHVAAMQLLVESGASLEARDGRGRTAIDLGSEQHRRLTKPRPRLPSDAGDYTEDARSHIIQPQPPQLATYKVVHSSRVAIRSAPAADAKPVGLKMPGERFVAVEEAPGWVKLTGVPGDQWVRIDGKELGLGKLLERIDLSEAFATPSEDDN</sequence>
<evidence type="ECO:0000313" key="6">
    <source>
        <dbReference type="Proteomes" id="UP001515480"/>
    </source>
</evidence>
<dbReference type="Proteomes" id="UP001515480">
    <property type="component" value="Unassembled WGS sequence"/>
</dbReference>
<feature type="repeat" description="ANK" evidence="3">
    <location>
        <begin position="313"/>
        <end position="346"/>
    </location>
</feature>
<feature type="repeat" description="ANK" evidence="3">
    <location>
        <begin position="247"/>
        <end position="279"/>
    </location>
</feature>
<keyword evidence="1" id="KW-0677">Repeat</keyword>
<dbReference type="SMART" id="SM00248">
    <property type="entry name" value="ANK"/>
    <property type="match status" value="8"/>
</dbReference>
<dbReference type="PANTHER" id="PTHR24198">
    <property type="entry name" value="ANKYRIN REPEAT AND PROTEIN KINASE DOMAIN-CONTAINING PROTEIN"/>
    <property type="match status" value="1"/>
</dbReference>
<dbReference type="PROSITE" id="PS50297">
    <property type="entry name" value="ANK_REP_REGION"/>
    <property type="match status" value="8"/>
</dbReference>
<gene>
    <name evidence="5" type="ORF">AB1Y20_004629</name>
</gene>
<organism evidence="5 6">
    <name type="scientific">Prymnesium parvum</name>
    <name type="common">Toxic golden alga</name>
    <dbReference type="NCBI Taxonomy" id="97485"/>
    <lineage>
        <taxon>Eukaryota</taxon>
        <taxon>Haptista</taxon>
        <taxon>Haptophyta</taxon>
        <taxon>Prymnesiophyceae</taxon>
        <taxon>Prymnesiales</taxon>
        <taxon>Prymnesiaceae</taxon>
        <taxon>Prymnesium</taxon>
    </lineage>
</organism>
<evidence type="ECO:0000256" key="3">
    <source>
        <dbReference type="PROSITE-ProRule" id="PRU00023"/>
    </source>
</evidence>
<comment type="caution">
    <text evidence="5">The sequence shown here is derived from an EMBL/GenBank/DDBJ whole genome shotgun (WGS) entry which is preliminary data.</text>
</comment>
<protein>
    <submittedName>
        <fullName evidence="5">Uncharacterized protein</fullName>
    </submittedName>
</protein>
<evidence type="ECO:0000256" key="1">
    <source>
        <dbReference type="ARBA" id="ARBA00022737"/>
    </source>
</evidence>
<dbReference type="PROSITE" id="PS50088">
    <property type="entry name" value="ANK_REPEAT"/>
    <property type="match status" value="8"/>
</dbReference>
<accession>A0AB34IY39</accession>
<reference evidence="5 6" key="1">
    <citation type="journal article" date="2024" name="Science">
        <title>Giant polyketide synthase enzymes in the biosynthesis of giant marine polyether toxins.</title>
        <authorList>
            <person name="Fallon T.R."/>
            <person name="Shende V.V."/>
            <person name="Wierzbicki I.H."/>
            <person name="Pendleton A.L."/>
            <person name="Watervoot N.F."/>
            <person name="Auber R.P."/>
            <person name="Gonzalez D.J."/>
            <person name="Wisecaver J.H."/>
            <person name="Moore B.S."/>
        </authorList>
    </citation>
    <scope>NUCLEOTIDE SEQUENCE [LARGE SCALE GENOMIC DNA]</scope>
    <source>
        <strain evidence="5 6">12B1</strain>
    </source>
</reference>
<dbReference type="InterPro" id="IPR036770">
    <property type="entry name" value="Ankyrin_rpt-contain_sf"/>
</dbReference>
<feature type="repeat" description="ANK" evidence="3">
    <location>
        <begin position="138"/>
        <end position="170"/>
    </location>
</feature>
<feature type="repeat" description="ANK" evidence="3">
    <location>
        <begin position="347"/>
        <end position="379"/>
    </location>
</feature>
<proteinExistence type="predicted"/>
<dbReference type="PANTHER" id="PTHR24198:SF165">
    <property type="entry name" value="ANKYRIN REPEAT-CONTAINING PROTEIN-RELATED"/>
    <property type="match status" value="1"/>
</dbReference>
<dbReference type="EMBL" id="JBGBPQ010000016">
    <property type="protein sequence ID" value="KAL1508529.1"/>
    <property type="molecule type" value="Genomic_DNA"/>
</dbReference>
<feature type="repeat" description="ANK" evidence="3">
    <location>
        <begin position="280"/>
        <end position="312"/>
    </location>
</feature>
<keyword evidence="6" id="KW-1185">Reference proteome</keyword>
<dbReference type="AlphaFoldDB" id="A0AB34IY39"/>
<dbReference type="SUPFAM" id="SSF48403">
    <property type="entry name" value="Ankyrin repeat"/>
    <property type="match status" value="1"/>
</dbReference>
<keyword evidence="2 3" id="KW-0040">ANK repeat</keyword>
<dbReference type="Pfam" id="PF12796">
    <property type="entry name" value="Ank_2"/>
    <property type="match status" value="2"/>
</dbReference>
<name>A0AB34IY39_PRYPA</name>
<feature type="compositionally biased region" description="Basic and acidic residues" evidence="4">
    <location>
        <begin position="382"/>
        <end position="393"/>
    </location>
</feature>
<evidence type="ECO:0000313" key="5">
    <source>
        <dbReference type="EMBL" id="KAL1508529.1"/>
    </source>
</evidence>